<dbReference type="InterPro" id="IPR001650">
    <property type="entry name" value="Helicase_C-like"/>
</dbReference>
<dbReference type="PANTHER" id="PTHR13710">
    <property type="entry name" value="DNA HELICASE RECQ FAMILY MEMBER"/>
    <property type="match status" value="1"/>
</dbReference>
<dbReference type="SUPFAM" id="SSF52540">
    <property type="entry name" value="P-loop containing nucleoside triphosphate hydrolases"/>
    <property type="match status" value="1"/>
</dbReference>
<evidence type="ECO:0000256" key="3">
    <source>
        <dbReference type="ARBA" id="ARBA00022840"/>
    </source>
</evidence>
<keyword evidence="8 10" id="KW-0378">Hydrolase</keyword>
<dbReference type="PANTHER" id="PTHR13710:SF154">
    <property type="entry name" value="RECQ HELICASE, PUTATIVE (AFU_ORTHOLOGUE AFUA_6G14720)-RELATED"/>
    <property type="match status" value="1"/>
</dbReference>
<dbReference type="InterPro" id="IPR011545">
    <property type="entry name" value="DEAD/DEAH_box_helicase_dom"/>
</dbReference>
<evidence type="ECO:0000256" key="5">
    <source>
        <dbReference type="ARBA" id="ARBA00034808"/>
    </source>
</evidence>
<protein>
    <recommendedName>
        <fullName evidence="5">DNA 3'-5' helicase</fullName>
        <ecNumber evidence="5">5.6.2.4</ecNumber>
    </recommendedName>
</protein>
<dbReference type="GO" id="GO:0005737">
    <property type="term" value="C:cytoplasm"/>
    <property type="evidence" value="ECO:0007669"/>
    <property type="project" value="TreeGrafter"/>
</dbReference>
<proteinExistence type="inferred from homology"/>
<dbReference type="EC" id="5.6.2.4" evidence="5"/>
<dbReference type="InterPro" id="IPR014001">
    <property type="entry name" value="Helicase_ATP-bd"/>
</dbReference>
<dbReference type="RefSeq" id="XP_033529575.1">
    <property type="nucleotide sequence ID" value="XM_033676878.1"/>
</dbReference>
<dbReference type="OrthoDB" id="2608216at2759"/>
<dbReference type="PROSITE" id="PS51194">
    <property type="entry name" value="HELICASE_CTER"/>
    <property type="match status" value="1"/>
</dbReference>
<dbReference type="GO" id="GO:0016787">
    <property type="term" value="F:hydrolase activity"/>
    <property type="evidence" value="ECO:0007669"/>
    <property type="project" value="UniProtKB-KW"/>
</dbReference>
<keyword evidence="2" id="KW-0547">Nucleotide-binding</keyword>
<dbReference type="Pfam" id="PF00271">
    <property type="entry name" value="Helicase_C"/>
    <property type="match status" value="1"/>
</dbReference>
<dbReference type="Proteomes" id="UP000504638">
    <property type="component" value="Unplaced"/>
</dbReference>
<evidence type="ECO:0000256" key="1">
    <source>
        <dbReference type="ARBA" id="ARBA00005446"/>
    </source>
</evidence>
<gene>
    <name evidence="8 10" type="ORF">P152DRAFT_406450</name>
</gene>
<dbReference type="Pfam" id="PF00270">
    <property type="entry name" value="DEAD"/>
    <property type="match status" value="1"/>
</dbReference>
<dbReference type="SMART" id="SM00490">
    <property type="entry name" value="HELICc"/>
    <property type="match status" value="1"/>
</dbReference>
<accession>A0A6G1FQ63</accession>
<sequence>MKRRCKKLGIGCAEWNGRRPPDAESIVLVTPESAVSGEFQTFINRLKATRRLDRIVIDECHVILNDQTGFRPILQRLGSLVAAETQMVLLTATLPPSKERVLRERMHWQDEGVVIRMPTVRTNIRYSVASVDPRARQEDQDAVIEALVDQEDGKVVVYCNSRSRVERLARSGLGVCEAFHAGLPDKKKAEVLEEFRTGEIRIVVATSALGIGVDIPDIRLIIHADVPRNLIDFAQESGRAGRDGQPSRSIVV</sequence>
<reference evidence="10" key="2">
    <citation type="submission" date="2020-04" db="EMBL/GenBank/DDBJ databases">
        <authorList>
            <consortium name="NCBI Genome Project"/>
        </authorList>
    </citation>
    <scope>NUCLEOTIDE SEQUENCE</scope>
    <source>
        <strain evidence="10">CBS 781.70</strain>
    </source>
</reference>
<feature type="domain" description="Helicase C-terminal" evidence="7">
    <location>
        <begin position="139"/>
        <end position="252"/>
    </location>
</feature>
<evidence type="ECO:0000313" key="9">
    <source>
        <dbReference type="Proteomes" id="UP000504638"/>
    </source>
</evidence>
<dbReference type="GO" id="GO:0043138">
    <property type="term" value="F:3'-5' DNA helicase activity"/>
    <property type="evidence" value="ECO:0007669"/>
    <property type="project" value="UniProtKB-EC"/>
</dbReference>
<comment type="similarity">
    <text evidence="1">Belongs to the helicase family. RecQ subfamily.</text>
</comment>
<organism evidence="8">
    <name type="scientific">Eremomyces bilateralis CBS 781.70</name>
    <dbReference type="NCBI Taxonomy" id="1392243"/>
    <lineage>
        <taxon>Eukaryota</taxon>
        <taxon>Fungi</taxon>
        <taxon>Dikarya</taxon>
        <taxon>Ascomycota</taxon>
        <taxon>Pezizomycotina</taxon>
        <taxon>Dothideomycetes</taxon>
        <taxon>Dothideomycetes incertae sedis</taxon>
        <taxon>Eremomycetales</taxon>
        <taxon>Eremomycetaceae</taxon>
        <taxon>Eremomyces</taxon>
    </lineage>
</organism>
<evidence type="ECO:0000313" key="8">
    <source>
        <dbReference type="EMBL" id="KAF1807944.1"/>
    </source>
</evidence>
<feature type="non-terminal residue" evidence="8">
    <location>
        <position position="252"/>
    </location>
</feature>
<dbReference type="AlphaFoldDB" id="A0A6G1FQ63"/>
<dbReference type="PROSITE" id="PS51192">
    <property type="entry name" value="HELICASE_ATP_BIND_1"/>
    <property type="match status" value="1"/>
</dbReference>
<name>A0A6G1FQ63_9PEZI</name>
<dbReference type="GeneID" id="54417448"/>
<dbReference type="GO" id="GO:0005524">
    <property type="term" value="F:ATP binding"/>
    <property type="evidence" value="ECO:0007669"/>
    <property type="project" value="UniProtKB-KW"/>
</dbReference>
<dbReference type="InterPro" id="IPR027417">
    <property type="entry name" value="P-loop_NTPase"/>
</dbReference>
<reference evidence="8 10" key="1">
    <citation type="submission" date="2020-01" db="EMBL/GenBank/DDBJ databases">
        <authorList>
            <consortium name="DOE Joint Genome Institute"/>
            <person name="Haridas S."/>
            <person name="Albert R."/>
            <person name="Binder M."/>
            <person name="Bloem J."/>
            <person name="Labutti K."/>
            <person name="Salamov A."/>
            <person name="Andreopoulos B."/>
            <person name="Baker S.E."/>
            <person name="Barry K."/>
            <person name="Bills G."/>
            <person name="Bluhm B.H."/>
            <person name="Cannon C."/>
            <person name="Castanera R."/>
            <person name="Culley D.E."/>
            <person name="Daum C."/>
            <person name="Ezra D."/>
            <person name="Gonzalez J.B."/>
            <person name="Henrissat B."/>
            <person name="Kuo A."/>
            <person name="Liang C."/>
            <person name="Lipzen A."/>
            <person name="Lutzoni F."/>
            <person name="Magnuson J."/>
            <person name="Mondo S."/>
            <person name="Nolan M."/>
            <person name="Ohm R."/>
            <person name="Pangilinan J."/>
            <person name="Park H.-J."/>
            <person name="Ramirez L."/>
            <person name="Alfaro M."/>
            <person name="Sun H."/>
            <person name="Tritt A."/>
            <person name="Yoshinaga Y."/>
            <person name="Zwiers L.-H."/>
            <person name="Turgeon B.G."/>
            <person name="Goodwin S.B."/>
            <person name="Spatafora J.W."/>
            <person name="Crous P.W."/>
            <person name="Grigoriev I.V."/>
        </authorList>
    </citation>
    <scope>NUCLEOTIDE SEQUENCE</scope>
    <source>
        <strain evidence="8 10">CBS 781.70</strain>
    </source>
</reference>
<evidence type="ECO:0000259" key="6">
    <source>
        <dbReference type="PROSITE" id="PS51192"/>
    </source>
</evidence>
<comment type="catalytic activity">
    <reaction evidence="4">
        <text>Couples ATP hydrolysis with the unwinding of duplex DNA by translocating in the 3'-5' direction.</text>
        <dbReference type="EC" id="5.6.2.4"/>
    </reaction>
</comment>
<evidence type="ECO:0000313" key="10">
    <source>
        <dbReference type="RefSeq" id="XP_033529575.1"/>
    </source>
</evidence>
<dbReference type="EMBL" id="ML975197">
    <property type="protein sequence ID" value="KAF1807944.1"/>
    <property type="molecule type" value="Genomic_DNA"/>
</dbReference>
<evidence type="ECO:0000259" key="7">
    <source>
        <dbReference type="PROSITE" id="PS51194"/>
    </source>
</evidence>
<keyword evidence="9" id="KW-1185">Reference proteome</keyword>
<feature type="domain" description="Helicase ATP-binding" evidence="6">
    <location>
        <begin position="1"/>
        <end position="112"/>
    </location>
</feature>
<dbReference type="GO" id="GO:0005694">
    <property type="term" value="C:chromosome"/>
    <property type="evidence" value="ECO:0007669"/>
    <property type="project" value="TreeGrafter"/>
</dbReference>
<dbReference type="Gene3D" id="3.40.50.300">
    <property type="entry name" value="P-loop containing nucleotide triphosphate hydrolases"/>
    <property type="match status" value="2"/>
</dbReference>
<keyword evidence="3" id="KW-0067">ATP-binding</keyword>
<evidence type="ECO:0000256" key="2">
    <source>
        <dbReference type="ARBA" id="ARBA00022741"/>
    </source>
</evidence>
<evidence type="ECO:0000256" key="4">
    <source>
        <dbReference type="ARBA" id="ARBA00034617"/>
    </source>
</evidence>
<dbReference type="GO" id="GO:0000724">
    <property type="term" value="P:double-strand break repair via homologous recombination"/>
    <property type="evidence" value="ECO:0007669"/>
    <property type="project" value="TreeGrafter"/>
</dbReference>
<dbReference type="GO" id="GO:0003676">
    <property type="term" value="F:nucleic acid binding"/>
    <property type="evidence" value="ECO:0007669"/>
    <property type="project" value="InterPro"/>
</dbReference>
<dbReference type="GO" id="GO:0009378">
    <property type="term" value="F:four-way junction helicase activity"/>
    <property type="evidence" value="ECO:0007669"/>
    <property type="project" value="TreeGrafter"/>
</dbReference>
<reference evidence="10" key="3">
    <citation type="submission" date="2025-04" db="UniProtKB">
        <authorList>
            <consortium name="RefSeq"/>
        </authorList>
    </citation>
    <scope>IDENTIFICATION</scope>
    <source>
        <strain evidence="10">CBS 781.70</strain>
    </source>
</reference>